<name>A0ABY7F5E3_MYAAR</name>
<reference evidence="1" key="1">
    <citation type="submission" date="2022-11" db="EMBL/GenBank/DDBJ databases">
        <title>Centuries of genome instability and evolution in soft-shell clam transmissible cancer (bioRxiv).</title>
        <authorList>
            <person name="Hart S.F.M."/>
            <person name="Yonemitsu M.A."/>
            <person name="Giersch R.M."/>
            <person name="Beal B.F."/>
            <person name="Arriagada G."/>
            <person name="Davis B.W."/>
            <person name="Ostrander E.A."/>
            <person name="Goff S.P."/>
            <person name="Metzger M.J."/>
        </authorList>
    </citation>
    <scope>NUCLEOTIDE SEQUENCE</scope>
    <source>
        <strain evidence="1">MELC-2E11</strain>
        <tissue evidence="1">Siphon/mantle</tissue>
    </source>
</reference>
<evidence type="ECO:0000313" key="1">
    <source>
        <dbReference type="EMBL" id="WAR16817.1"/>
    </source>
</evidence>
<dbReference type="Gene3D" id="2.120.10.30">
    <property type="entry name" value="TolB, C-terminal domain"/>
    <property type="match status" value="1"/>
</dbReference>
<dbReference type="SUPFAM" id="SSF63825">
    <property type="entry name" value="YWTD domain"/>
    <property type="match status" value="1"/>
</dbReference>
<evidence type="ECO:0008006" key="3">
    <source>
        <dbReference type="Google" id="ProtNLM"/>
    </source>
</evidence>
<dbReference type="InterPro" id="IPR011042">
    <property type="entry name" value="6-blade_b-propeller_TolB-like"/>
</dbReference>
<organism evidence="1 2">
    <name type="scientific">Mya arenaria</name>
    <name type="common">Soft-shell clam</name>
    <dbReference type="NCBI Taxonomy" id="6604"/>
    <lineage>
        <taxon>Eukaryota</taxon>
        <taxon>Metazoa</taxon>
        <taxon>Spiralia</taxon>
        <taxon>Lophotrochozoa</taxon>
        <taxon>Mollusca</taxon>
        <taxon>Bivalvia</taxon>
        <taxon>Autobranchia</taxon>
        <taxon>Heteroconchia</taxon>
        <taxon>Euheterodonta</taxon>
        <taxon>Imparidentia</taxon>
        <taxon>Neoheterodontei</taxon>
        <taxon>Myida</taxon>
        <taxon>Myoidea</taxon>
        <taxon>Myidae</taxon>
        <taxon>Mya</taxon>
    </lineage>
</organism>
<evidence type="ECO:0000313" key="2">
    <source>
        <dbReference type="Proteomes" id="UP001164746"/>
    </source>
</evidence>
<dbReference type="Proteomes" id="UP001164746">
    <property type="component" value="Chromosome 10"/>
</dbReference>
<sequence length="574" mass="65348">MHTADMSFNFYIDDRTLNQLEVAVKSLLAKLFDEKKILTKVNKGCLILSIQCNDLDAVISLIEDSLSGKLGRFFEPLEELMRTDAGYKLFEVDVGITIYEVSDKCDQRCFTVESIVQDDGIAVRIQVFLQSIKEKENLQQSFSSVEKQEICKKIEELLAFDLDQPGMDMVLLPSIINEGTSRTPPKNLLEKKKTMMHEPLKHRVEAREKIRHSQVKNSSEDKKSVVVRSEYELDSKKLKEGETAIGSRQLMKNERRHWKTGYSKSSKYKDIGSKNNKKHTGVPILFMNHTQMKHEYMNTDDDQTVHSNSSKLDYTPTLPSKGNMQLVNRNGYEEYGSIDGMTVVNDMYLVAADNENMCLRCFHIDTWKQKYWYDCKLKLWDITTVPSNIVAVTTSSNEIWFLHVSGMGALDLKNEISVKQGCYGIASCGDNLIVSYKHPVPGIEILDQNGNVIKVFDKDNRVDELFQFQFPDYLAVSPDLKTIYISDRKKETLNVFNQEGRTLCVVKGNARYHSGNVTVDSAGRMYVCGQYVNTVNLVSPKTGTVTKLLGAKDGVRLPRCVAICESKRRMYVVQ</sequence>
<gene>
    <name evidence="1" type="ORF">MAR_031411</name>
</gene>
<keyword evidence="2" id="KW-1185">Reference proteome</keyword>
<dbReference type="EMBL" id="CP111021">
    <property type="protein sequence ID" value="WAR16817.1"/>
    <property type="molecule type" value="Genomic_DNA"/>
</dbReference>
<accession>A0ABY7F5E3</accession>
<protein>
    <recommendedName>
        <fullName evidence="3">NHL repeat-containing protein</fullName>
    </recommendedName>
</protein>
<proteinExistence type="predicted"/>